<protein>
    <submittedName>
        <fullName evidence="2">Uncharacterized protein</fullName>
    </submittedName>
</protein>
<sequence length="254" mass="27273">MSSLYSSANPQARDDLPKSHSLENWSLVPAWAKASLGNRNLEQWRRRKQEPRGSSGISTDPNHTSRQDDATLGTPLGLQIDFQDKLLPDIPPRSAERPQQDVPNALSFEESDTCSDNQISPLPAPPEMGFSFKPGDDASILSPKMVEGKLVTQINHNILGQTSSKSLLAIQLVSSSNINASENRSKTEFDTIPESSTAGKSSHISKDSHSCETLSRGDSTSSAVTAVRTNSIKSSRASMQNNGQTGGVEAGAEV</sequence>
<feature type="compositionally biased region" description="Polar residues" evidence="1">
    <location>
        <begin position="1"/>
        <end position="10"/>
    </location>
</feature>
<evidence type="ECO:0000256" key="1">
    <source>
        <dbReference type="SAM" id="MobiDB-lite"/>
    </source>
</evidence>
<proteinExistence type="predicted"/>
<feature type="compositionally biased region" description="Polar residues" evidence="1">
    <location>
        <begin position="193"/>
        <end position="202"/>
    </location>
</feature>
<feature type="region of interest" description="Disordered" evidence="1">
    <location>
        <begin position="183"/>
        <end position="254"/>
    </location>
</feature>
<organism evidence="2 3">
    <name type="scientific">Oidiodendron maius (strain Zn)</name>
    <dbReference type="NCBI Taxonomy" id="913774"/>
    <lineage>
        <taxon>Eukaryota</taxon>
        <taxon>Fungi</taxon>
        <taxon>Dikarya</taxon>
        <taxon>Ascomycota</taxon>
        <taxon>Pezizomycotina</taxon>
        <taxon>Leotiomycetes</taxon>
        <taxon>Leotiomycetes incertae sedis</taxon>
        <taxon>Myxotrichaceae</taxon>
        <taxon>Oidiodendron</taxon>
    </lineage>
</organism>
<dbReference type="EMBL" id="KN832871">
    <property type="protein sequence ID" value="KIN06072.1"/>
    <property type="molecule type" value="Genomic_DNA"/>
</dbReference>
<dbReference type="Proteomes" id="UP000054321">
    <property type="component" value="Unassembled WGS sequence"/>
</dbReference>
<feature type="region of interest" description="Disordered" evidence="1">
    <location>
        <begin position="1"/>
        <end position="20"/>
    </location>
</feature>
<feature type="compositionally biased region" description="Gly residues" evidence="1">
    <location>
        <begin position="244"/>
        <end position="254"/>
    </location>
</feature>
<dbReference type="AlphaFoldDB" id="A0A0C3HV17"/>
<dbReference type="InParanoid" id="A0A0C3HV17"/>
<reference evidence="2 3" key="1">
    <citation type="submission" date="2014-04" db="EMBL/GenBank/DDBJ databases">
        <authorList>
            <consortium name="DOE Joint Genome Institute"/>
            <person name="Kuo A."/>
            <person name="Martino E."/>
            <person name="Perotto S."/>
            <person name="Kohler A."/>
            <person name="Nagy L.G."/>
            <person name="Floudas D."/>
            <person name="Copeland A."/>
            <person name="Barry K.W."/>
            <person name="Cichocki N."/>
            <person name="Veneault-Fourrey C."/>
            <person name="LaButti K."/>
            <person name="Lindquist E.A."/>
            <person name="Lipzen A."/>
            <person name="Lundell T."/>
            <person name="Morin E."/>
            <person name="Murat C."/>
            <person name="Sun H."/>
            <person name="Tunlid A."/>
            <person name="Henrissat B."/>
            <person name="Grigoriev I.V."/>
            <person name="Hibbett D.S."/>
            <person name="Martin F."/>
            <person name="Nordberg H.P."/>
            <person name="Cantor M.N."/>
            <person name="Hua S.X."/>
        </authorList>
    </citation>
    <scope>NUCLEOTIDE SEQUENCE [LARGE SCALE GENOMIC DNA]</scope>
    <source>
        <strain evidence="2 3">Zn</strain>
    </source>
</reference>
<accession>A0A0C3HV17</accession>
<reference evidence="3" key="2">
    <citation type="submission" date="2015-01" db="EMBL/GenBank/DDBJ databases">
        <title>Evolutionary Origins and Diversification of the Mycorrhizal Mutualists.</title>
        <authorList>
            <consortium name="DOE Joint Genome Institute"/>
            <consortium name="Mycorrhizal Genomics Consortium"/>
            <person name="Kohler A."/>
            <person name="Kuo A."/>
            <person name="Nagy L.G."/>
            <person name="Floudas D."/>
            <person name="Copeland A."/>
            <person name="Barry K.W."/>
            <person name="Cichocki N."/>
            <person name="Veneault-Fourrey C."/>
            <person name="LaButti K."/>
            <person name="Lindquist E.A."/>
            <person name="Lipzen A."/>
            <person name="Lundell T."/>
            <person name="Morin E."/>
            <person name="Murat C."/>
            <person name="Riley R."/>
            <person name="Ohm R."/>
            <person name="Sun H."/>
            <person name="Tunlid A."/>
            <person name="Henrissat B."/>
            <person name="Grigoriev I.V."/>
            <person name="Hibbett D.S."/>
            <person name="Martin F."/>
        </authorList>
    </citation>
    <scope>NUCLEOTIDE SEQUENCE [LARGE SCALE GENOMIC DNA]</scope>
    <source>
        <strain evidence="3">Zn</strain>
    </source>
</reference>
<evidence type="ECO:0000313" key="3">
    <source>
        <dbReference type="Proteomes" id="UP000054321"/>
    </source>
</evidence>
<keyword evidence="3" id="KW-1185">Reference proteome</keyword>
<dbReference type="OrthoDB" id="5430717at2759"/>
<gene>
    <name evidence="2" type="ORF">OIDMADRAFT_17144</name>
</gene>
<feature type="compositionally biased region" description="Polar residues" evidence="1">
    <location>
        <begin position="211"/>
        <end position="243"/>
    </location>
</feature>
<name>A0A0C3HV17_OIDMZ</name>
<dbReference type="HOGENOM" id="CLU_1094572_0_0_1"/>
<feature type="region of interest" description="Disordered" evidence="1">
    <location>
        <begin position="38"/>
        <end position="73"/>
    </location>
</feature>
<evidence type="ECO:0000313" key="2">
    <source>
        <dbReference type="EMBL" id="KIN06072.1"/>
    </source>
</evidence>
<feature type="region of interest" description="Disordered" evidence="1">
    <location>
        <begin position="107"/>
        <end position="136"/>
    </location>
</feature>